<dbReference type="NCBIfam" id="TIGR00644">
    <property type="entry name" value="recJ"/>
    <property type="match status" value="1"/>
</dbReference>
<dbReference type="SUPFAM" id="SSF64182">
    <property type="entry name" value="DHH phosphoesterases"/>
    <property type="match status" value="1"/>
</dbReference>
<evidence type="ECO:0000256" key="1">
    <source>
        <dbReference type="ARBA" id="ARBA00005915"/>
    </source>
</evidence>
<accession>A0A9D2C4S5</accession>
<dbReference type="InterPro" id="IPR001667">
    <property type="entry name" value="DDH_dom"/>
</dbReference>
<gene>
    <name evidence="9" type="primary">recJ</name>
    <name evidence="9" type="ORF">H9831_02355</name>
</gene>
<evidence type="ECO:0000256" key="5">
    <source>
        <dbReference type="ARBA" id="ARBA00022839"/>
    </source>
</evidence>
<dbReference type="Gene3D" id="3.90.1640.30">
    <property type="match status" value="1"/>
</dbReference>
<evidence type="ECO:0000259" key="7">
    <source>
        <dbReference type="Pfam" id="PF02272"/>
    </source>
</evidence>
<dbReference type="Proteomes" id="UP000824007">
    <property type="component" value="Unassembled WGS sequence"/>
</dbReference>
<evidence type="ECO:0000259" key="6">
    <source>
        <dbReference type="Pfam" id="PF01368"/>
    </source>
</evidence>
<evidence type="ECO:0000256" key="3">
    <source>
        <dbReference type="ARBA" id="ARBA00022722"/>
    </source>
</evidence>
<keyword evidence="5 9" id="KW-0269">Exonuclease</keyword>
<sequence>MAKWFVAAKKADFNRIAEMFGISPVTARILRNRGLTKDEEFRKFLYGTKEDMYPPELLLNMEAAAELLAAKLREKKKIRVIGDYDADGVCSACILHQGLKAAGADADTAIPDRMKDGYGLNEHLVLDAYEAGVDTILTCDNGIAASGEIALAKEKGMTVIVTDHHEVPYEETEDGRRWLLPPADAVVDPKQEGDPCPFKGICGAVVAYKLICCLYGKLGILEAKGDFLDGLLELAAFATVCDVMELLDENRIIVRFGLSHMKHTRNAGLRALMEVNGIEPDKLTSYTIGFVLGPCVNATGRLDTAVRALRLLEETDRAEAVRIASELKALNDSRKDMTEEYVKKAVAQVEEEGLEKDRVLVIFLPDCHESLAGIIAGRVREKYYKPVFVLTCAEDGVKGSGRSIETYHMFEEMTKIRDIFTRYGGHKMAAGLSIRSGDTELFRRRINQVCTLTPQDLEERIHIDVPMPVSYITRSLVDELDRLEPFGNGNPRPLFAQKDLLFLSARVLGKNGNAVRFTVQDDAGGRWEMMAFGDPSPMNAYLEEKFGSDAVQKLYGTGFPGAAFSGRVPAGSAAGQTHADRQTAAAGQVHANRQAAGQTQIRLSVTYYPSVNTWKGESRLQLVMRQYQ</sequence>
<reference evidence="9" key="2">
    <citation type="submission" date="2021-04" db="EMBL/GenBank/DDBJ databases">
        <authorList>
            <person name="Gilroy R."/>
        </authorList>
    </citation>
    <scope>NUCLEOTIDE SEQUENCE</scope>
    <source>
        <strain evidence="9">ChiSxjej3B15-24422</strain>
    </source>
</reference>
<comment type="caution">
    <text evidence="9">The sequence shown here is derived from an EMBL/GenBank/DDBJ whole genome shotgun (WGS) entry which is preliminary data.</text>
</comment>
<dbReference type="InterPro" id="IPR004610">
    <property type="entry name" value="RecJ"/>
</dbReference>
<comment type="similarity">
    <text evidence="1">Belongs to the RecJ family.</text>
</comment>
<evidence type="ECO:0000313" key="9">
    <source>
        <dbReference type="EMBL" id="HIY59512.1"/>
    </source>
</evidence>
<evidence type="ECO:0000259" key="8">
    <source>
        <dbReference type="Pfam" id="PF17768"/>
    </source>
</evidence>
<dbReference type="Gene3D" id="3.10.310.30">
    <property type="match status" value="1"/>
</dbReference>
<reference evidence="9" key="1">
    <citation type="journal article" date="2021" name="PeerJ">
        <title>Extensive microbial diversity within the chicken gut microbiome revealed by metagenomics and culture.</title>
        <authorList>
            <person name="Gilroy R."/>
            <person name="Ravi A."/>
            <person name="Getino M."/>
            <person name="Pursley I."/>
            <person name="Horton D.L."/>
            <person name="Alikhan N.F."/>
            <person name="Baker D."/>
            <person name="Gharbi K."/>
            <person name="Hall N."/>
            <person name="Watson M."/>
            <person name="Adriaenssens E.M."/>
            <person name="Foster-Nyarko E."/>
            <person name="Jarju S."/>
            <person name="Secka A."/>
            <person name="Antonio M."/>
            <person name="Oren A."/>
            <person name="Chaudhuri R.R."/>
            <person name="La Ragione R."/>
            <person name="Hildebrand F."/>
            <person name="Pallen M.J."/>
        </authorList>
    </citation>
    <scope>NUCLEOTIDE SEQUENCE</scope>
    <source>
        <strain evidence="9">ChiSxjej3B15-24422</strain>
    </source>
</reference>
<feature type="domain" description="DHHA1" evidence="7">
    <location>
        <begin position="358"/>
        <end position="450"/>
    </location>
</feature>
<dbReference type="EMBL" id="DXDD01000031">
    <property type="protein sequence ID" value="HIY59512.1"/>
    <property type="molecule type" value="Genomic_DNA"/>
</dbReference>
<feature type="domain" description="DDH" evidence="6">
    <location>
        <begin position="77"/>
        <end position="216"/>
    </location>
</feature>
<evidence type="ECO:0000313" key="10">
    <source>
        <dbReference type="Proteomes" id="UP000824007"/>
    </source>
</evidence>
<dbReference type="AlphaFoldDB" id="A0A9D2C4S5"/>
<dbReference type="Pfam" id="PF02272">
    <property type="entry name" value="DHHA1"/>
    <property type="match status" value="1"/>
</dbReference>
<evidence type="ECO:0000256" key="2">
    <source>
        <dbReference type="ARBA" id="ARBA00019841"/>
    </source>
</evidence>
<dbReference type="Pfam" id="PF17768">
    <property type="entry name" value="RecJ_OB"/>
    <property type="match status" value="1"/>
</dbReference>
<protein>
    <recommendedName>
        <fullName evidence="2">Single-stranded-DNA-specific exonuclease RecJ</fullName>
    </recommendedName>
</protein>
<keyword evidence="4" id="KW-0378">Hydrolase</keyword>
<name>A0A9D2C4S5_9FIRM</name>
<dbReference type="GO" id="GO:0008409">
    <property type="term" value="F:5'-3' exonuclease activity"/>
    <property type="evidence" value="ECO:0007669"/>
    <property type="project" value="InterPro"/>
</dbReference>
<dbReference type="GO" id="GO:0003676">
    <property type="term" value="F:nucleic acid binding"/>
    <property type="evidence" value="ECO:0007669"/>
    <property type="project" value="InterPro"/>
</dbReference>
<dbReference type="GO" id="GO:0006281">
    <property type="term" value="P:DNA repair"/>
    <property type="evidence" value="ECO:0007669"/>
    <property type="project" value="InterPro"/>
</dbReference>
<dbReference type="InterPro" id="IPR038763">
    <property type="entry name" value="DHH_sf"/>
</dbReference>
<feature type="domain" description="RecJ OB" evidence="8">
    <location>
        <begin position="463"/>
        <end position="625"/>
    </location>
</feature>
<keyword evidence="3" id="KW-0540">Nuclease</keyword>
<dbReference type="InterPro" id="IPR003156">
    <property type="entry name" value="DHHA1_dom"/>
</dbReference>
<organism evidence="9 10">
    <name type="scientific">Candidatus Eisenbergiella pullistercoris</name>
    <dbReference type="NCBI Taxonomy" id="2838555"/>
    <lineage>
        <taxon>Bacteria</taxon>
        <taxon>Bacillati</taxon>
        <taxon>Bacillota</taxon>
        <taxon>Clostridia</taxon>
        <taxon>Lachnospirales</taxon>
        <taxon>Lachnospiraceae</taxon>
        <taxon>Eisenbergiella</taxon>
    </lineage>
</organism>
<dbReference type="Pfam" id="PF01368">
    <property type="entry name" value="DHH"/>
    <property type="match status" value="1"/>
</dbReference>
<evidence type="ECO:0000256" key="4">
    <source>
        <dbReference type="ARBA" id="ARBA00022801"/>
    </source>
</evidence>
<proteinExistence type="inferred from homology"/>
<dbReference type="InterPro" id="IPR041122">
    <property type="entry name" value="RecJ_OB"/>
</dbReference>
<dbReference type="GO" id="GO:0006310">
    <property type="term" value="P:DNA recombination"/>
    <property type="evidence" value="ECO:0007669"/>
    <property type="project" value="InterPro"/>
</dbReference>
<dbReference type="InterPro" id="IPR051673">
    <property type="entry name" value="SSDNA_exonuclease_RecJ"/>
</dbReference>
<dbReference type="PANTHER" id="PTHR30255:SF2">
    <property type="entry name" value="SINGLE-STRANDED-DNA-SPECIFIC EXONUCLEASE RECJ"/>
    <property type="match status" value="1"/>
</dbReference>
<dbReference type="PANTHER" id="PTHR30255">
    <property type="entry name" value="SINGLE-STRANDED-DNA-SPECIFIC EXONUCLEASE RECJ"/>
    <property type="match status" value="1"/>
</dbReference>